<protein>
    <submittedName>
        <fullName evidence="1">Uncharacterized protein</fullName>
    </submittedName>
</protein>
<evidence type="ECO:0000313" key="1">
    <source>
        <dbReference type="EMBL" id="CAF1106865.1"/>
    </source>
</evidence>
<comment type="caution">
    <text evidence="1">The sequence shown here is derived from an EMBL/GenBank/DDBJ whole genome shotgun (WGS) entry which is preliminary data.</text>
</comment>
<dbReference type="AlphaFoldDB" id="A0A8S2E196"/>
<evidence type="ECO:0000313" key="2">
    <source>
        <dbReference type="EMBL" id="CAF3871034.1"/>
    </source>
</evidence>
<dbReference type="EMBL" id="CAJOBA010011529">
    <property type="protein sequence ID" value="CAF3871034.1"/>
    <property type="molecule type" value="Genomic_DNA"/>
</dbReference>
<sequence>MFCLQAGALNNTMYIDEQTNSRVLKCPAGNSTGTISAGNNSLGCNLNPFKNVAGLAMDSFGNMYRSDSGCDLVLQFPPNSDSTTSGTLKMSGHSNPEHIYLDPLTNDLYMAMKREHSVLKLAYNNNTPVILAANNRIQRWLPSAKSGDIIIGSAAGASGTTAIY</sequence>
<name>A0A8S2E196_9BILA</name>
<proteinExistence type="predicted"/>
<organism evidence="1 3">
    <name type="scientific">Didymodactylos carnosus</name>
    <dbReference type="NCBI Taxonomy" id="1234261"/>
    <lineage>
        <taxon>Eukaryota</taxon>
        <taxon>Metazoa</taxon>
        <taxon>Spiralia</taxon>
        <taxon>Gnathifera</taxon>
        <taxon>Rotifera</taxon>
        <taxon>Eurotatoria</taxon>
        <taxon>Bdelloidea</taxon>
        <taxon>Philodinida</taxon>
        <taxon>Philodinidae</taxon>
        <taxon>Didymodactylos</taxon>
    </lineage>
</organism>
<dbReference type="SUPFAM" id="SSF101898">
    <property type="entry name" value="NHL repeat"/>
    <property type="match status" value="1"/>
</dbReference>
<reference evidence="1" key="1">
    <citation type="submission" date="2021-02" db="EMBL/GenBank/DDBJ databases">
        <authorList>
            <person name="Nowell W R."/>
        </authorList>
    </citation>
    <scope>NUCLEOTIDE SEQUENCE</scope>
</reference>
<evidence type="ECO:0000313" key="3">
    <source>
        <dbReference type="Proteomes" id="UP000677228"/>
    </source>
</evidence>
<dbReference type="Proteomes" id="UP000682733">
    <property type="component" value="Unassembled WGS sequence"/>
</dbReference>
<dbReference type="Proteomes" id="UP000677228">
    <property type="component" value="Unassembled WGS sequence"/>
</dbReference>
<gene>
    <name evidence="1" type="ORF">OVA965_LOCUS19568</name>
    <name evidence="2" type="ORF">TMI583_LOCUS19646</name>
</gene>
<dbReference type="Gene3D" id="2.120.10.30">
    <property type="entry name" value="TolB, C-terminal domain"/>
    <property type="match status" value="1"/>
</dbReference>
<dbReference type="EMBL" id="CAJNOK010010119">
    <property type="protein sequence ID" value="CAF1106865.1"/>
    <property type="molecule type" value="Genomic_DNA"/>
</dbReference>
<accession>A0A8S2E196</accession>
<dbReference type="InterPro" id="IPR011042">
    <property type="entry name" value="6-blade_b-propeller_TolB-like"/>
</dbReference>